<accession>A0A521EQ19</accession>
<dbReference type="PANTHER" id="PTHR43794">
    <property type="entry name" value="AMINOHYDROLASE SSNA-RELATED"/>
    <property type="match status" value="1"/>
</dbReference>
<dbReference type="InterPro" id="IPR011059">
    <property type="entry name" value="Metal-dep_hydrolase_composite"/>
</dbReference>
<keyword evidence="4" id="KW-1185">Reference proteome</keyword>
<dbReference type="Gene3D" id="3.20.20.140">
    <property type="entry name" value="Metal-dependent hydrolases"/>
    <property type="match status" value="1"/>
</dbReference>
<dbReference type="Pfam" id="PF01979">
    <property type="entry name" value="Amidohydro_1"/>
    <property type="match status" value="1"/>
</dbReference>
<dbReference type="Gene3D" id="2.30.40.10">
    <property type="entry name" value="Urease, subunit C, domain 1"/>
    <property type="match status" value="1"/>
</dbReference>
<dbReference type="OrthoDB" id="9807210at2"/>
<evidence type="ECO:0000313" key="4">
    <source>
        <dbReference type="Proteomes" id="UP000317315"/>
    </source>
</evidence>
<dbReference type="GO" id="GO:0016810">
    <property type="term" value="F:hydrolase activity, acting on carbon-nitrogen (but not peptide) bonds"/>
    <property type="evidence" value="ECO:0007669"/>
    <property type="project" value="InterPro"/>
</dbReference>
<organism evidence="3 4">
    <name type="scientific">Balnearium lithotrophicum</name>
    <dbReference type="NCBI Taxonomy" id="223788"/>
    <lineage>
        <taxon>Bacteria</taxon>
        <taxon>Pseudomonadati</taxon>
        <taxon>Aquificota</taxon>
        <taxon>Aquificia</taxon>
        <taxon>Desulfurobacteriales</taxon>
        <taxon>Desulfurobacteriaceae</taxon>
        <taxon>Balnearium</taxon>
    </lineage>
</organism>
<dbReference type="RefSeq" id="WP_142936294.1">
    <property type="nucleotide sequence ID" value="NZ_FXTM01000047.1"/>
</dbReference>
<keyword evidence="1" id="KW-0378">Hydrolase</keyword>
<name>A0A521EQ19_9BACT</name>
<dbReference type="SUPFAM" id="SSF51556">
    <property type="entry name" value="Metallo-dependent hydrolases"/>
    <property type="match status" value="1"/>
</dbReference>
<sequence length="388" mass="44075">MNTLIKAPYIVTHSGEVIKNGSVVVKDGIIDAYFKGIPEGKFHKIVNLKGYLYPPFVNAHTHLELSNLSFSPDNFSSFFDWLIWIVGKRPLLTKEDIERALKKAEGELFSFGIYYVGDISSFGISPKFKFKHIKVTAFSEFIGRKFNPERLAFPLSAHSIYSVSFEALKKISKESLERGFKFQMHLGETVEEKKFARCEENLFEKRIYPLLGRKRYEWVCSKNIVDYIEKAGALNENLIAVHCTNLSESELDRLMEAGASIVLCPRSNLHLKVGFPKVEHLLGYDKLGLGTDGLSSNVNLSITDELRTLYYSLSGRVSVRELFSLITVSGAKALGLDEYSKEPVFTFSPSDELKLDPFSHLLDSKSEFRILRVSEKVLKFRKKVDTLK</sequence>
<dbReference type="PANTHER" id="PTHR43794:SF11">
    <property type="entry name" value="AMIDOHYDROLASE-RELATED DOMAIN-CONTAINING PROTEIN"/>
    <property type="match status" value="1"/>
</dbReference>
<evidence type="ECO:0000313" key="3">
    <source>
        <dbReference type="EMBL" id="SMO85210.1"/>
    </source>
</evidence>
<evidence type="ECO:0000256" key="1">
    <source>
        <dbReference type="ARBA" id="ARBA00022801"/>
    </source>
</evidence>
<reference evidence="3 4" key="1">
    <citation type="submission" date="2017-05" db="EMBL/GenBank/DDBJ databases">
        <authorList>
            <person name="Varghese N."/>
            <person name="Submissions S."/>
        </authorList>
    </citation>
    <scope>NUCLEOTIDE SEQUENCE [LARGE SCALE GENOMIC DNA]</scope>
    <source>
        <strain evidence="3 4">DSM 16304</strain>
    </source>
</reference>
<dbReference type="SUPFAM" id="SSF51338">
    <property type="entry name" value="Composite domain of metallo-dependent hydrolases"/>
    <property type="match status" value="1"/>
</dbReference>
<dbReference type="InterPro" id="IPR050287">
    <property type="entry name" value="MTA/SAH_deaminase"/>
</dbReference>
<gene>
    <name evidence="3" type="ORF">SAMN06269117_1472</name>
</gene>
<evidence type="ECO:0000259" key="2">
    <source>
        <dbReference type="Pfam" id="PF01979"/>
    </source>
</evidence>
<dbReference type="InterPro" id="IPR006680">
    <property type="entry name" value="Amidohydro-rel"/>
</dbReference>
<protein>
    <submittedName>
        <fullName evidence="3">5-methylthioadenosine/S-adenosylhomocysteine deaminase</fullName>
    </submittedName>
</protein>
<dbReference type="InterPro" id="IPR032466">
    <property type="entry name" value="Metal_Hydrolase"/>
</dbReference>
<proteinExistence type="predicted"/>
<dbReference type="Proteomes" id="UP000317315">
    <property type="component" value="Unassembled WGS sequence"/>
</dbReference>
<dbReference type="AlphaFoldDB" id="A0A521EQ19"/>
<feature type="domain" description="Amidohydrolase-related" evidence="2">
    <location>
        <begin position="52"/>
        <end position="339"/>
    </location>
</feature>
<dbReference type="EMBL" id="FXTM01000047">
    <property type="protein sequence ID" value="SMO85210.1"/>
    <property type="molecule type" value="Genomic_DNA"/>
</dbReference>